<dbReference type="EMBL" id="JTJC03000001">
    <property type="protein sequence ID" value="NHC34515.1"/>
    <property type="molecule type" value="Genomic_DNA"/>
</dbReference>
<evidence type="ECO:0000256" key="1">
    <source>
        <dbReference type="ARBA" id="ARBA00007644"/>
    </source>
</evidence>
<dbReference type="SUPFAM" id="SSF47240">
    <property type="entry name" value="Ferritin-like"/>
    <property type="match status" value="1"/>
</dbReference>
<dbReference type="RefSeq" id="WP_039715821.1">
    <property type="nucleotide sequence ID" value="NZ_JTJC03000001.1"/>
</dbReference>
<feature type="binding site" evidence="2">
    <location>
        <position position="193"/>
    </location>
    <ligand>
        <name>Mn(2+)</name>
        <dbReference type="ChEBI" id="CHEBI:29035"/>
        <label>1</label>
    </ligand>
</feature>
<dbReference type="InterPro" id="IPR039377">
    <property type="entry name" value="Mn_catalase_dom"/>
</dbReference>
<dbReference type="GO" id="GO:0046872">
    <property type="term" value="F:metal ion binding"/>
    <property type="evidence" value="ECO:0007669"/>
    <property type="project" value="UniProtKB-KW"/>
</dbReference>
<feature type="binding site" evidence="2">
    <location>
        <position position="66"/>
    </location>
    <ligand>
        <name>Mn(2+)</name>
        <dbReference type="ChEBI" id="CHEBI:29035"/>
        <label>2</label>
    </ligand>
</feature>
<dbReference type="InterPro" id="IPR007760">
    <property type="entry name" value="Mn_catalase"/>
</dbReference>
<feature type="binding site" evidence="3">
    <location>
        <position position="236"/>
    </location>
    <ligand>
        <name>Ca(2+)</name>
        <dbReference type="ChEBI" id="CHEBI:29108"/>
    </ligand>
</feature>
<feature type="binding site" evidence="2">
    <location>
        <position position="35"/>
    </location>
    <ligand>
        <name>Mn(2+)</name>
        <dbReference type="ChEBI" id="CHEBI:29035"/>
        <label>1</label>
    </ligand>
</feature>
<dbReference type="CDD" id="cd01051">
    <property type="entry name" value="Mn_catalase"/>
    <property type="match status" value="1"/>
</dbReference>
<dbReference type="Pfam" id="PF05067">
    <property type="entry name" value="Mn_catalase"/>
    <property type="match status" value="1"/>
</dbReference>
<gene>
    <name evidence="5" type="ORF">QH73_0007550</name>
</gene>
<feature type="binding site" evidence="2">
    <location>
        <position position="160"/>
    </location>
    <ligand>
        <name>Mn(2+)</name>
        <dbReference type="ChEBI" id="CHEBI:29035"/>
        <label>1</label>
    </ligand>
</feature>
<keyword evidence="3" id="KW-0106">Calcium</keyword>
<evidence type="ECO:0000313" key="5">
    <source>
        <dbReference type="EMBL" id="NHC34515.1"/>
    </source>
</evidence>
<feature type="binding site" evidence="3">
    <location>
        <position position="61"/>
    </location>
    <ligand>
        <name>Ca(2+)</name>
        <dbReference type="ChEBI" id="CHEBI:29108"/>
    </ligand>
</feature>
<dbReference type="Gene3D" id="1.20.1260.10">
    <property type="match status" value="1"/>
</dbReference>
<feature type="binding site" evidence="3">
    <location>
        <position position="232"/>
    </location>
    <ligand>
        <name>Ca(2+)</name>
        <dbReference type="ChEBI" id="CHEBI:29108"/>
    </ligand>
</feature>
<name>A0A9X5I428_9CYAN</name>
<keyword evidence="2" id="KW-0479">Metal-binding</keyword>
<feature type="compositionally biased region" description="Polar residues" evidence="4">
    <location>
        <begin position="283"/>
        <end position="294"/>
    </location>
</feature>
<dbReference type="OrthoDB" id="9800585at2"/>
<evidence type="ECO:0000256" key="4">
    <source>
        <dbReference type="SAM" id="MobiDB-lite"/>
    </source>
</evidence>
<organism evidence="5 6">
    <name type="scientific">Scytonema millei VB511283</name>
    <dbReference type="NCBI Taxonomy" id="1245923"/>
    <lineage>
        <taxon>Bacteria</taxon>
        <taxon>Bacillati</taxon>
        <taxon>Cyanobacteriota</taxon>
        <taxon>Cyanophyceae</taxon>
        <taxon>Nostocales</taxon>
        <taxon>Scytonemataceae</taxon>
        <taxon>Scytonema</taxon>
    </lineage>
</organism>
<keyword evidence="2" id="KW-0464">Manganese</keyword>
<comment type="caution">
    <text evidence="5">The sequence shown here is derived from an EMBL/GenBank/DDBJ whole genome shotgun (WGS) entry which is preliminary data.</text>
</comment>
<feature type="compositionally biased region" description="Pro residues" evidence="4">
    <location>
        <begin position="264"/>
        <end position="275"/>
    </location>
</feature>
<feature type="region of interest" description="Disordered" evidence="4">
    <location>
        <begin position="263"/>
        <end position="297"/>
    </location>
</feature>
<sequence length="323" mass="35306">MFYHKKQLQYFTPPAKPDAVYAKKLQELIGGSFGEMTVMMQYLFQGWNCRGPAKYRDMLLDIGTEEIGHVEMLATMVAHLLDRAPVNMQEDGAKDPVVGAVMGGVRPRDVIMAAAMNPQHATVSGGGAMPADSVGFPWNGRFIVASGNLLADFRSNLHAESQGLLQAVRLYEMTDDPGVRDMLSFNIARDTMHQNQWLAAIEDLKSEGFEETVVPKIAYEYGKKENAYQFWNHSEGEESAQGRWAKGASIDGKGQFEYVANPQPIGPEPNLPQPDPKLHGTMKSPQAQQMQEGSVVSKAVQGVADAVEGTANTINKMTGGDGQ</sequence>
<evidence type="ECO:0000313" key="6">
    <source>
        <dbReference type="Proteomes" id="UP000031532"/>
    </source>
</evidence>
<comment type="cofactor">
    <cofactor evidence="3">
        <name>Ca(2+)</name>
        <dbReference type="ChEBI" id="CHEBI:29108"/>
    </cofactor>
    <text evidence="3">Binds 1 Ca(2+) ion per subunit.</text>
</comment>
<reference evidence="5 6" key="1">
    <citation type="journal article" date="2015" name="Genome Announc.">
        <title>Draft Genome Sequence of the Terrestrial Cyanobacterium Scytonema millei VB511283, Isolated from Eastern India.</title>
        <authorList>
            <person name="Sen D."/>
            <person name="Chandrababunaidu M.M."/>
            <person name="Singh D."/>
            <person name="Sanghi N."/>
            <person name="Ghorai A."/>
            <person name="Mishra G.P."/>
            <person name="Madduluri M."/>
            <person name="Adhikary S.P."/>
            <person name="Tripathy S."/>
        </authorList>
    </citation>
    <scope>NUCLEOTIDE SEQUENCE [LARGE SCALE GENOMIC DNA]</scope>
    <source>
        <strain evidence="5 6">VB511283</strain>
    </source>
</reference>
<keyword evidence="6" id="KW-1185">Reference proteome</keyword>
<dbReference type="AlphaFoldDB" id="A0A9X5I428"/>
<accession>A0A9X5I428</accession>
<dbReference type="InterPro" id="IPR009078">
    <property type="entry name" value="Ferritin-like_SF"/>
</dbReference>
<comment type="similarity">
    <text evidence="1">Belongs to the manganese catalase family.</text>
</comment>
<protein>
    <submittedName>
        <fullName evidence="5">Manganese catalase family protein</fullName>
    </submittedName>
</protein>
<feature type="binding site" evidence="3">
    <location>
        <position position="57"/>
    </location>
    <ligand>
        <name>Ca(2+)</name>
        <dbReference type="ChEBI" id="CHEBI:29108"/>
    </ligand>
</feature>
<dbReference type="Proteomes" id="UP000031532">
    <property type="component" value="Unassembled WGS sequence"/>
</dbReference>
<feature type="binding site" evidence="3">
    <location>
        <position position="234"/>
    </location>
    <ligand>
        <name>Ca(2+)</name>
        <dbReference type="ChEBI" id="CHEBI:29108"/>
    </ligand>
</feature>
<dbReference type="InterPro" id="IPR012347">
    <property type="entry name" value="Ferritin-like"/>
</dbReference>
<comment type="cofactor">
    <cofactor evidence="2">
        <name>Mn(2+)</name>
        <dbReference type="ChEBI" id="CHEBI:29035"/>
    </cofactor>
    <text evidence="2">Binds 2 manganese ions per subunit.</text>
</comment>
<evidence type="ECO:0000256" key="3">
    <source>
        <dbReference type="PIRSR" id="PIRSR607760-2"/>
    </source>
</evidence>
<proteinExistence type="inferred from homology"/>
<evidence type="ECO:0000256" key="2">
    <source>
        <dbReference type="PIRSR" id="PIRSR607760-1"/>
    </source>
</evidence>
<feature type="binding site" evidence="2">
    <location>
        <position position="69"/>
    </location>
    <ligand>
        <name>Mn(2+)</name>
        <dbReference type="ChEBI" id="CHEBI:29035"/>
        <label>1</label>
    </ligand>
</feature>